<name>A0A1Q8V9M0_9ACTO</name>
<protein>
    <submittedName>
        <fullName evidence="1">Uncharacterized protein</fullName>
    </submittedName>
</protein>
<comment type="caution">
    <text evidence="1">The sequence shown here is derived from an EMBL/GenBank/DDBJ whole genome shotgun (WGS) entry which is preliminary data.</text>
</comment>
<reference evidence="1 2" key="1">
    <citation type="submission" date="2016-12" db="EMBL/GenBank/DDBJ databases">
        <title>Genomic comparison of strains in the 'Actinomyces naeslundii' group.</title>
        <authorList>
            <person name="Mughal S.R."/>
            <person name="Do T."/>
            <person name="Gilbert S.C."/>
            <person name="Witherden E.A."/>
            <person name="Didelot X."/>
            <person name="Beighton D."/>
        </authorList>
    </citation>
    <scope>NUCLEOTIDE SEQUENCE [LARGE SCALE GENOMIC DNA]</scope>
    <source>
        <strain evidence="1 2">S24V</strain>
    </source>
</reference>
<proteinExistence type="predicted"/>
<sequence>RLVVPLRLARAWDGAAPLVDPERISETMNDLLRATAGVGAVSITGDDVDHLPEVRAARAGATDALGRPASQPFGTIHGSFTLASTLGHDHASVTADALPADLSAAPFVPDALLGPCWPVVYAALGSVVEDGMPLIEGLLGAVHLDHTIDLHLTLHQLQEAAATTSPTINVTGWVAALEESSAGRVVDVRLELTDAGDGTIVALMRERFAIRGRASGNAVPSA</sequence>
<dbReference type="EMBL" id="MSKI01000230">
    <property type="protein sequence ID" value="OLO44785.1"/>
    <property type="molecule type" value="Genomic_DNA"/>
</dbReference>
<feature type="non-terminal residue" evidence="1">
    <location>
        <position position="222"/>
    </location>
</feature>
<organism evidence="1 2">
    <name type="scientific">Actinomyces oris</name>
    <dbReference type="NCBI Taxonomy" id="544580"/>
    <lineage>
        <taxon>Bacteria</taxon>
        <taxon>Bacillati</taxon>
        <taxon>Actinomycetota</taxon>
        <taxon>Actinomycetes</taxon>
        <taxon>Actinomycetales</taxon>
        <taxon>Actinomycetaceae</taxon>
        <taxon>Actinomyces</taxon>
    </lineage>
</organism>
<dbReference type="AlphaFoldDB" id="A0A1Q8V9M0"/>
<accession>A0A1Q8V9M0</accession>
<dbReference type="Gene3D" id="3.10.129.10">
    <property type="entry name" value="Hotdog Thioesterase"/>
    <property type="match status" value="1"/>
</dbReference>
<dbReference type="Proteomes" id="UP000186855">
    <property type="component" value="Unassembled WGS sequence"/>
</dbReference>
<evidence type="ECO:0000313" key="1">
    <source>
        <dbReference type="EMBL" id="OLO44785.1"/>
    </source>
</evidence>
<evidence type="ECO:0000313" key="2">
    <source>
        <dbReference type="Proteomes" id="UP000186855"/>
    </source>
</evidence>
<feature type="non-terminal residue" evidence="1">
    <location>
        <position position="1"/>
    </location>
</feature>
<gene>
    <name evidence="1" type="ORF">BKH30_13085</name>
</gene>
<dbReference type="Pfam" id="PF18094">
    <property type="entry name" value="DNA_pol_B_N"/>
    <property type="match status" value="1"/>
</dbReference>